<feature type="region of interest" description="Disordered" evidence="1">
    <location>
        <begin position="33"/>
        <end position="90"/>
    </location>
</feature>
<sequence length="524" mass="58045">MPSSRPPISPPPIEDDIDVMIDCLNARILCALGDSGPPDDAPPDEMSVKSRSSTGSDGQPEKERPKIAFGRRLPASEERKPSRSMRVQELSDEVRRQRVEISRLVRLLSTKQSEVDRLNRMLVSKEQPEEVSTANMTVVKRRRCSRHSPDAPVLALLPTPRPKPGRSSIDFTLASACLVLLYDSHPALSIIGVGVVLVYLTTGGPSPATKPRRVDTPQKKQKSQIDGDRPVARRDSPKTAPVQELGSLDAVAQTGVLWTLFEFLDGHDVITFMQIMGDAHPMYSPAQIDERVFAERIGAPKRHRLPRGWNNQYTWRFMNSVGVEHLCRVRMAAFDLLGPLQCFDPSTDFKSSVLMRLHSCGGHADEVLRWVLESSVYLLMGVLPADHTIDIVSLVLYLNPAGCPSLLFTRGSRSVAGSKYNCLQVMTCRLPNKPTIDLAAPFRDFYAVSQGLLRPEASLICPKLLLRMSQSKVVSAHGGSSLPLVEFMSLMGTPEVYQGDGLPMAVDRTLIKMIRHHAKCISYR</sequence>
<comment type="caution">
    <text evidence="2">The sequence shown here is derived from an EMBL/GenBank/DDBJ whole genome shotgun (WGS) entry which is preliminary data.</text>
</comment>
<reference evidence="2 3" key="1">
    <citation type="submission" date="2020-04" db="EMBL/GenBank/DDBJ databases">
        <title>Perkinsus olseni comparative genomics.</title>
        <authorList>
            <person name="Bogema D.R."/>
        </authorList>
    </citation>
    <scope>NUCLEOTIDE SEQUENCE [LARGE SCALE GENOMIC DNA]</scope>
    <source>
        <strain evidence="2">ATCC PRA-31</strain>
    </source>
</reference>
<gene>
    <name evidence="2" type="ORF">FOL46_009562</name>
</gene>
<dbReference type="AlphaFoldDB" id="A0A7J6L0G3"/>
<accession>A0A7J6L0G3</accession>
<dbReference type="Proteomes" id="UP000572268">
    <property type="component" value="Unassembled WGS sequence"/>
</dbReference>
<feature type="region of interest" description="Disordered" evidence="1">
    <location>
        <begin position="206"/>
        <end position="240"/>
    </location>
</feature>
<feature type="compositionally biased region" description="Basic and acidic residues" evidence="1">
    <location>
        <begin position="212"/>
        <end position="237"/>
    </location>
</feature>
<dbReference type="EMBL" id="JABANN010000887">
    <property type="protein sequence ID" value="KAF4652672.1"/>
    <property type="molecule type" value="Genomic_DNA"/>
</dbReference>
<protein>
    <submittedName>
        <fullName evidence="2">Uncharacterized protein</fullName>
    </submittedName>
</protein>
<evidence type="ECO:0000313" key="3">
    <source>
        <dbReference type="Proteomes" id="UP000572268"/>
    </source>
</evidence>
<evidence type="ECO:0000313" key="2">
    <source>
        <dbReference type="EMBL" id="KAF4652672.1"/>
    </source>
</evidence>
<name>A0A7J6L0G3_PEROL</name>
<organism evidence="2 3">
    <name type="scientific">Perkinsus olseni</name>
    <name type="common">Perkinsus atlanticus</name>
    <dbReference type="NCBI Taxonomy" id="32597"/>
    <lineage>
        <taxon>Eukaryota</taxon>
        <taxon>Sar</taxon>
        <taxon>Alveolata</taxon>
        <taxon>Perkinsozoa</taxon>
        <taxon>Perkinsea</taxon>
        <taxon>Perkinsida</taxon>
        <taxon>Perkinsidae</taxon>
        <taxon>Perkinsus</taxon>
    </lineage>
</organism>
<evidence type="ECO:0000256" key="1">
    <source>
        <dbReference type="SAM" id="MobiDB-lite"/>
    </source>
</evidence>
<proteinExistence type="predicted"/>